<evidence type="ECO:0000259" key="1">
    <source>
        <dbReference type="SMART" id="SM01321"/>
    </source>
</evidence>
<dbReference type="EMBL" id="LDXK01000001">
    <property type="protein sequence ID" value="KRT67756.1"/>
    <property type="molecule type" value="Genomic_DNA"/>
</dbReference>
<sequence length="215" mass="24968">MPSKYVVRNFAEDSYYHVFNRGVEKRNIFLDEEDYTTLQSYLFKYLQPIEKVAEKYPDTPVRLYGKNLSEEVELVAYCLMPNHFHLLLKQNTKDGVSKLLKRVTNAYTLYFNQKNDRIGGLMQGRFRAAGIDNESLFIHLVRYIHLNPVVSGLTQDLTSYRWSSYGDYLGQPAELPSSKSKVLSYFPSVGAFKGFHEDQIDYAKDLEKIKHLAID</sequence>
<dbReference type="SUPFAM" id="SSF143422">
    <property type="entry name" value="Transposase IS200-like"/>
    <property type="match status" value="1"/>
</dbReference>
<proteinExistence type="predicted"/>
<dbReference type="Pfam" id="PF01797">
    <property type="entry name" value="Y1_Tnp"/>
    <property type="match status" value="1"/>
</dbReference>
<dbReference type="InterPro" id="IPR036515">
    <property type="entry name" value="Transposase_17_sf"/>
</dbReference>
<gene>
    <name evidence="2" type="ORF">XU08_C0001G0166</name>
</gene>
<dbReference type="GO" id="GO:0003677">
    <property type="term" value="F:DNA binding"/>
    <property type="evidence" value="ECO:0007669"/>
    <property type="project" value="InterPro"/>
</dbReference>
<dbReference type="SMART" id="SM01321">
    <property type="entry name" value="Y1_Tnp"/>
    <property type="match status" value="1"/>
</dbReference>
<dbReference type="Gene3D" id="3.30.70.1290">
    <property type="entry name" value="Transposase IS200-like"/>
    <property type="match status" value="1"/>
</dbReference>
<protein>
    <recommendedName>
        <fullName evidence="1">Transposase IS200-like domain-containing protein</fullName>
    </recommendedName>
</protein>
<dbReference type="Proteomes" id="UP000051297">
    <property type="component" value="Unassembled WGS sequence"/>
</dbReference>
<dbReference type="InterPro" id="IPR002686">
    <property type="entry name" value="Transposase_17"/>
</dbReference>
<dbReference type="PANTHER" id="PTHR34322:SF2">
    <property type="entry name" value="TRANSPOSASE IS200-LIKE DOMAIN-CONTAINING PROTEIN"/>
    <property type="match status" value="1"/>
</dbReference>
<comment type="caution">
    <text evidence="2">The sequence shown here is derived from an EMBL/GenBank/DDBJ whole genome shotgun (WGS) entry which is preliminary data.</text>
</comment>
<evidence type="ECO:0000313" key="2">
    <source>
        <dbReference type="EMBL" id="KRT67756.1"/>
    </source>
</evidence>
<evidence type="ECO:0000313" key="3">
    <source>
        <dbReference type="Proteomes" id="UP000051297"/>
    </source>
</evidence>
<organism evidence="2 3">
    <name type="scientific">candidate division WWE3 bacterium CSP1-7</name>
    <dbReference type="NCBI Taxonomy" id="1576480"/>
    <lineage>
        <taxon>Bacteria</taxon>
        <taxon>Katanobacteria</taxon>
    </lineage>
</organism>
<dbReference type="GO" id="GO:0006313">
    <property type="term" value="P:DNA transposition"/>
    <property type="evidence" value="ECO:0007669"/>
    <property type="project" value="InterPro"/>
</dbReference>
<accession>A0A0T5ZY73</accession>
<dbReference type="PANTHER" id="PTHR34322">
    <property type="entry name" value="TRANSPOSASE, Y1_TNP DOMAIN-CONTAINING"/>
    <property type="match status" value="1"/>
</dbReference>
<feature type="domain" description="Transposase IS200-like" evidence="1">
    <location>
        <begin position="11"/>
        <end position="147"/>
    </location>
</feature>
<dbReference type="GO" id="GO:0004803">
    <property type="term" value="F:transposase activity"/>
    <property type="evidence" value="ECO:0007669"/>
    <property type="project" value="InterPro"/>
</dbReference>
<dbReference type="AlphaFoldDB" id="A0A0T5ZY73"/>
<name>A0A0T5ZY73_UNCKA</name>
<reference evidence="2 3" key="1">
    <citation type="submission" date="2015-05" db="EMBL/GenBank/DDBJ databases">
        <title>Critical biogeochemical functions in the subsurface are associated with bacteria from new phyla and little studied lineages.</title>
        <authorList>
            <person name="Hug L.A."/>
            <person name="Thomas B.C."/>
            <person name="Sharon I."/>
            <person name="Brown C.T."/>
            <person name="Sharma R."/>
            <person name="Hettich R.L."/>
            <person name="Wilkins M.J."/>
            <person name="Williams K.H."/>
            <person name="Singh A."/>
            <person name="Banfield J.F."/>
        </authorList>
    </citation>
    <scope>NUCLEOTIDE SEQUENCE [LARGE SCALE GENOMIC DNA]</scope>
    <source>
        <strain evidence="2">CSP1-7</strain>
    </source>
</reference>